<feature type="compositionally biased region" description="Basic residues" evidence="1">
    <location>
        <begin position="890"/>
        <end position="901"/>
    </location>
</feature>
<proteinExistence type="predicted"/>
<name>A0A8H3UB00_VENIN</name>
<feature type="region of interest" description="Disordered" evidence="1">
    <location>
        <begin position="420"/>
        <end position="565"/>
    </location>
</feature>
<comment type="caution">
    <text evidence="2">The sequence shown here is derived from an EMBL/GenBank/DDBJ whole genome shotgun (WGS) entry which is preliminary data.</text>
</comment>
<feature type="region of interest" description="Disordered" evidence="1">
    <location>
        <begin position="1"/>
        <end position="374"/>
    </location>
</feature>
<reference evidence="2 3" key="1">
    <citation type="submission" date="2018-12" db="EMBL/GenBank/DDBJ databases">
        <title>Venturia inaequalis Genome Resource.</title>
        <authorList>
            <person name="Lichtner F.J."/>
        </authorList>
    </citation>
    <scope>NUCLEOTIDE SEQUENCE [LARGE SCALE GENOMIC DNA]</scope>
    <source>
        <strain evidence="2 3">120213</strain>
    </source>
</reference>
<dbReference type="AlphaFoldDB" id="A0A8H3UB00"/>
<feature type="compositionally biased region" description="Polar residues" evidence="1">
    <location>
        <begin position="308"/>
        <end position="329"/>
    </location>
</feature>
<feature type="compositionally biased region" description="Basic and acidic residues" evidence="1">
    <location>
        <begin position="164"/>
        <end position="175"/>
    </location>
</feature>
<feature type="compositionally biased region" description="Acidic residues" evidence="1">
    <location>
        <begin position="432"/>
        <end position="447"/>
    </location>
</feature>
<feature type="compositionally biased region" description="Low complexity" evidence="1">
    <location>
        <begin position="71"/>
        <end position="85"/>
    </location>
</feature>
<feature type="region of interest" description="Disordered" evidence="1">
    <location>
        <begin position="854"/>
        <end position="901"/>
    </location>
</feature>
<gene>
    <name evidence="2" type="ORF">EG328_009221</name>
</gene>
<evidence type="ECO:0000313" key="2">
    <source>
        <dbReference type="EMBL" id="KAE9966033.1"/>
    </source>
</evidence>
<feature type="compositionally biased region" description="Polar residues" evidence="1">
    <location>
        <begin position="340"/>
        <end position="365"/>
    </location>
</feature>
<dbReference type="EMBL" id="WNWS01000545">
    <property type="protein sequence ID" value="KAE9966033.1"/>
    <property type="molecule type" value="Genomic_DNA"/>
</dbReference>
<feature type="region of interest" description="Disordered" evidence="1">
    <location>
        <begin position="814"/>
        <end position="842"/>
    </location>
</feature>
<protein>
    <submittedName>
        <fullName evidence="2">Uncharacterized protein</fullName>
    </submittedName>
</protein>
<evidence type="ECO:0000313" key="3">
    <source>
        <dbReference type="Proteomes" id="UP000447873"/>
    </source>
</evidence>
<organism evidence="2 3">
    <name type="scientific">Venturia inaequalis</name>
    <name type="common">Apple scab fungus</name>
    <dbReference type="NCBI Taxonomy" id="5025"/>
    <lineage>
        <taxon>Eukaryota</taxon>
        <taxon>Fungi</taxon>
        <taxon>Dikarya</taxon>
        <taxon>Ascomycota</taxon>
        <taxon>Pezizomycotina</taxon>
        <taxon>Dothideomycetes</taxon>
        <taxon>Pleosporomycetidae</taxon>
        <taxon>Venturiales</taxon>
        <taxon>Venturiaceae</taxon>
        <taxon>Venturia</taxon>
    </lineage>
</organism>
<sequence length="901" mass="96402">MPPFGLKAFTRRKSGGNSLEVAADTSGPAPPSTGFRVIPRNEAHRKSIGTLDAPTIPYQVARQSSHDEDSNSSNRGSNSSAATSAKSRIFDPPATRFSSSSTLHSPAEPVLKKAQSSPNWLNLSQDLDSGFDDDMFSALQSSHRPSRAMEQPSSVRQPPPTLRLHTEADLPKRDLQQSPFWNRRSSTDKLMASPRLSESPVYDEPPPPAPPHKDPPKAIKTFPYLPINDSSSDELSPPLPTHELRNQPSFNRSPDGNEDADARMVRESVRSVRGGPTGRNSGYEGSPLGRANKIAEKGLLPPQGKVISHSSSDNSLKTPSIGSSASSTPLDHRSFLGHSSDITPVASNLQGSSSNSTTPRATRTLSAIEGGESHYDPSVVNAIRQTETRSMLGLPSHTKSGSQTGVMTAAQFAALKEQEKKVAGNGKAPVESESDDDYEDDSDDEEVQAQKRKLQAHKEAQHAIWRQRMKKDIGDHSGPARPDYSRNNMSAPNLSYGQSNAGSDDEDDDVPLAILQAHNFPNNNRPPDPRNSSNSFVGNQLPRPGSAGARPSNKTRGSNLPIFAPRVNPQDLPYVGADLVQGGNREQLRFNNPGAMSQYGAAPRGPPPRNANLPPNGLIGIIVDEERGKAARRGSPNGPNGMGYLPAAGQMGPMPGLGPQMPMGHMGGYGMPVEPQFQQQQQQQQIAALQQQIALQQQLYELQSQNMQLGMGGGSVMGSGQSMMGVAPMMSNQSMMGPPFMAGGNQYGNRPMSVATNGGAGPRPPLHQARTMSMASQAGYMQPNARAMSMASFNLPAMSNLPPFAPGYAPSVAPSERSNIGQPSRYKPVSFPDGGSTITAGSTAAQHGLNDALNKKKSGGFLNAMMHHGGKKSPSVGKHDDEDEEDWSKVLRKRKSAKTEK</sequence>
<feature type="compositionally biased region" description="Low complexity" evidence="1">
    <location>
        <begin position="519"/>
        <end position="536"/>
    </location>
</feature>
<feature type="compositionally biased region" description="Polar residues" evidence="1">
    <location>
        <begin position="485"/>
        <end position="502"/>
    </location>
</feature>
<dbReference type="PANTHER" id="PTHR42068:SF1">
    <property type="entry name" value="YALI0B18964P"/>
    <property type="match status" value="1"/>
</dbReference>
<accession>A0A8H3UB00</accession>
<feature type="compositionally biased region" description="Basic and acidic residues" evidence="1">
    <location>
        <begin position="260"/>
        <end position="270"/>
    </location>
</feature>
<dbReference type="Proteomes" id="UP000447873">
    <property type="component" value="Unassembled WGS sequence"/>
</dbReference>
<dbReference type="PANTHER" id="PTHR42068">
    <property type="entry name" value="YALI0B18964P"/>
    <property type="match status" value="1"/>
</dbReference>
<feature type="compositionally biased region" description="Polar residues" evidence="1">
    <location>
        <begin position="114"/>
        <end position="127"/>
    </location>
</feature>
<evidence type="ECO:0000256" key="1">
    <source>
        <dbReference type="SAM" id="MobiDB-lite"/>
    </source>
</evidence>